<dbReference type="InterPro" id="IPR007791">
    <property type="entry name" value="DjlA_N"/>
</dbReference>
<dbReference type="InterPro" id="IPR029024">
    <property type="entry name" value="TerB-like"/>
</dbReference>
<evidence type="ECO:0000259" key="1">
    <source>
        <dbReference type="Pfam" id="PF05099"/>
    </source>
</evidence>
<protein>
    <submittedName>
        <fullName evidence="2">Tellurite resistance TerB family protein</fullName>
    </submittedName>
</protein>
<dbReference type="SUPFAM" id="SSF158682">
    <property type="entry name" value="TerB-like"/>
    <property type="match status" value="1"/>
</dbReference>
<organism evidence="2 3">
    <name type="scientific">Rubellimicrobium aerolatum</name>
    <dbReference type="NCBI Taxonomy" id="490979"/>
    <lineage>
        <taxon>Bacteria</taxon>
        <taxon>Pseudomonadati</taxon>
        <taxon>Pseudomonadota</taxon>
        <taxon>Alphaproteobacteria</taxon>
        <taxon>Rhodobacterales</taxon>
        <taxon>Roseobacteraceae</taxon>
        <taxon>Rubellimicrobium</taxon>
    </lineage>
</organism>
<dbReference type="Pfam" id="PF05099">
    <property type="entry name" value="TerB"/>
    <property type="match status" value="1"/>
</dbReference>
<comment type="caution">
    <text evidence="2">The sequence shown here is derived from an EMBL/GenBank/DDBJ whole genome shotgun (WGS) entry which is preliminary data.</text>
</comment>
<dbReference type="EMBL" id="JBHSNA010000015">
    <property type="protein sequence ID" value="MFC5567505.1"/>
    <property type="molecule type" value="Genomic_DNA"/>
</dbReference>
<dbReference type="CDD" id="cd07176">
    <property type="entry name" value="terB"/>
    <property type="match status" value="1"/>
</dbReference>
<accession>A0ABW0SEX7</accession>
<dbReference type="Gene3D" id="1.10.3680.10">
    <property type="entry name" value="TerB-like"/>
    <property type="match status" value="1"/>
</dbReference>
<reference evidence="3" key="1">
    <citation type="journal article" date="2019" name="Int. J. Syst. Evol. Microbiol.">
        <title>The Global Catalogue of Microorganisms (GCM) 10K type strain sequencing project: providing services to taxonomists for standard genome sequencing and annotation.</title>
        <authorList>
            <consortium name="The Broad Institute Genomics Platform"/>
            <consortium name="The Broad Institute Genome Sequencing Center for Infectious Disease"/>
            <person name="Wu L."/>
            <person name="Ma J."/>
        </authorList>
    </citation>
    <scope>NUCLEOTIDE SEQUENCE [LARGE SCALE GENOMIC DNA]</scope>
    <source>
        <strain evidence="3">KACC 11588</strain>
    </source>
</reference>
<sequence length="150" mass="16117">MFGFLNGKKARNDLKAKLADSANRLSGRLDFLQGAVSLAALVMAADGEIEAAERDMLARSLRNNDTLNAAYTGAQIDEATKRALAKAEQGRTGKKALWSEVEDLKGDPDAETVILMAMDVADSDGDMEPAEQKVLRDACDRLGLSFEALV</sequence>
<proteinExistence type="predicted"/>
<evidence type="ECO:0000313" key="3">
    <source>
        <dbReference type="Proteomes" id="UP001596056"/>
    </source>
</evidence>
<dbReference type="RefSeq" id="WP_209841061.1">
    <property type="nucleotide sequence ID" value="NZ_JAGGJP010000009.1"/>
</dbReference>
<name>A0ABW0SEX7_9RHOB</name>
<gene>
    <name evidence="2" type="ORF">ACFPOC_13915</name>
</gene>
<evidence type="ECO:0000313" key="2">
    <source>
        <dbReference type="EMBL" id="MFC5567505.1"/>
    </source>
</evidence>
<feature type="domain" description="Co-chaperone DjlA N-terminal" evidence="1">
    <location>
        <begin position="35"/>
        <end position="146"/>
    </location>
</feature>
<keyword evidence="3" id="KW-1185">Reference proteome</keyword>
<dbReference type="Proteomes" id="UP001596056">
    <property type="component" value="Unassembled WGS sequence"/>
</dbReference>